<dbReference type="EMBL" id="CAAALY010260341">
    <property type="protein sequence ID" value="VEL39175.1"/>
    <property type="molecule type" value="Genomic_DNA"/>
</dbReference>
<feature type="compositionally biased region" description="Basic and acidic residues" evidence="1">
    <location>
        <begin position="143"/>
        <end position="169"/>
    </location>
</feature>
<dbReference type="Proteomes" id="UP000784294">
    <property type="component" value="Unassembled WGS sequence"/>
</dbReference>
<evidence type="ECO:0000313" key="3">
    <source>
        <dbReference type="Proteomes" id="UP000784294"/>
    </source>
</evidence>
<evidence type="ECO:0000256" key="1">
    <source>
        <dbReference type="SAM" id="MobiDB-lite"/>
    </source>
</evidence>
<dbReference type="AlphaFoldDB" id="A0A448XL27"/>
<sequence length="206" mass="23174">MDQLEQNRGHGGRISSLLGYVRLQGLVSRGNLGDGLRVRFESGATGFPWPVEVTPETVETGRWMCRPGSIPASPIFPFLVVAEMPDGENYNEAGVCEMFSHTFRVFTGTLTNEVHTISSESVAMPSFSTGMLTRRILSSENVTSRRPDAERRRDDKARQRNLKELRDEPNQEASLETLVLVGEMRRSSFRSTKNHKMKVLDWTGLE</sequence>
<proteinExistence type="predicted"/>
<protein>
    <submittedName>
        <fullName evidence="2">Uncharacterized protein</fullName>
    </submittedName>
</protein>
<keyword evidence="3" id="KW-1185">Reference proteome</keyword>
<name>A0A448XL27_9PLAT</name>
<comment type="caution">
    <text evidence="2">The sequence shown here is derived from an EMBL/GenBank/DDBJ whole genome shotgun (WGS) entry which is preliminary data.</text>
</comment>
<dbReference type="OrthoDB" id="536948at2759"/>
<feature type="region of interest" description="Disordered" evidence="1">
    <location>
        <begin position="141"/>
        <end position="169"/>
    </location>
</feature>
<organism evidence="2 3">
    <name type="scientific">Protopolystoma xenopodis</name>
    <dbReference type="NCBI Taxonomy" id="117903"/>
    <lineage>
        <taxon>Eukaryota</taxon>
        <taxon>Metazoa</taxon>
        <taxon>Spiralia</taxon>
        <taxon>Lophotrochozoa</taxon>
        <taxon>Platyhelminthes</taxon>
        <taxon>Monogenea</taxon>
        <taxon>Polyopisthocotylea</taxon>
        <taxon>Polystomatidea</taxon>
        <taxon>Polystomatidae</taxon>
        <taxon>Protopolystoma</taxon>
    </lineage>
</organism>
<gene>
    <name evidence="2" type="ORF">PXEA_LOCUS32615</name>
</gene>
<accession>A0A448XL27</accession>
<reference evidence="2" key="1">
    <citation type="submission" date="2018-11" db="EMBL/GenBank/DDBJ databases">
        <authorList>
            <consortium name="Pathogen Informatics"/>
        </authorList>
    </citation>
    <scope>NUCLEOTIDE SEQUENCE</scope>
</reference>
<evidence type="ECO:0000313" key="2">
    <source>
        <dbReference type="EMBL" id="VEL39175.1"/>
    </source>
</evidence>